<feature type="compositionally biased region" description="Basic and acidic residues" evidence="1">
    <location>
        <begin position="54"/>
        <end position="86"/>
    </location>
</feature>
<protein>
    <submittedName>
        <fullName evidence="2">Uncharacterized protein</fullName>
    </submittedName>
</protein>
<dbReference type="OrthoDB" id="5919042at2759"/>
<sequence length="275" mass="31514">MSIQIKQLLQQGVLEVVKPQDVTTLEQLVRQLEREVGALESRACGRCARADAEEAARDARSDTESVTDAHAHDAHAHDAHARDTHAHAAQAQVALLKEQLERAEAQLQARAEEIASLRQETRAANLARWRKEKEFEDVSLNLKIQTRDLKKLEERFNSAIEARRSAEEKAALVHKEITTLKPQYELVKKEAEKLKELVEKLKISNETLQAEVDRSRNDIRKLKSEVQYSEKRRLHAEEQEELSSRERAQLRDELAPLRVINNDLVQVSEVYLSMN</sequence>
<dbReference type="AlphaFoldDB" id="A0A8J9Y3S5"/>
<accession>A0A8J9Y3S5</accession>
<dbReference type="EMBL" id="OV170221">
    <property type="protein sequence ID" value="CAH0713756.1"/>
    <property type="molecule type" value="Genomic_DNA"/>
</dbReference>
<name>A0A8J9Y3S5_9NEOP</name>
<gene>
    <name evidence="2" type="ORF">BINO364_LOCUS879</name>
</gene>
<feature type="non-terminal residue" evidence="2">
    <location>
        <position position="275"/>
    </location>
</feature>
<keyword evidence="3" id="KW-1185">Reference proteome</keyword>
<feature type="region of interest" description="Disordered" evidence="1">
    <location>
        <begin position="54"/>
        <end position="89"/>
    </location>
</feature>
<reference evidence="2" key="1">
    <citation type="submission" date="2021-12" db="EMBL/GenBank/DDBJ databases">
        <authorList>
            <person name="Martin H S."/>
        </authorList>
    </citation>
    <scope>NUCLEOTIDE SEQUENCE</scope>
</reference>
<dbReference type="Proteomes" id="UP000838878">
    <property type="component" value="Chromosome 1"/>
</dbReference>
<proteinExistence type="predicted"/>
<organism evidence="2 3">
    <name type="scientific">Brenthis ino</name>
    <name type="common">lesser marbled fritillary</name>
    <dbReference type="NCBI Taxonomy" id="405034"/>
    <lineage>
        <taxon>Eukaryota</taxon>
        <taxon>Metazoa</taxon>
        <taxon>Ecdysozoa</taxon>
        <taxon>Arthropoda</taxon>
        <taxon>Hexapoda</taxon>
        <taxon>Insecta</taxon>
        <taxon>Pterygota</taxon>
        <taxon>Neoptera</taxon>
        <taxon>Endopterygota</taxon>
        <taxon>Lepidoptera</taxon>
        <taxon>Glossata</taxon>
        <taxon>Ditrysia</taxon>
        <taxon>Papilionoidea</taxon>
        <taxon>Nymphalidae</taxon>
        <taxon>Heliconiinae</taxon>
        <taxon>Argynnini</taxon>
        <taxon>Brenthis</taxon>
    </lineage>
</organism>
<evidence type="ECO:0000256" key="1">
    <source>
        <dbReference type="SAM" id="MobiDB-lite"/>
    </source>
</evidence>
<evidence type="ECO:0000313" key="3">
    <source>
        <dbReference type="Proteomes" id="UP000838878"/>
    </source>
</evidence>
<evidence type="ECO:0000313" key="2">
    <source>
        <dbReference type="EMBL" id="CAH0713756.1"/>
    </source>
</evidence>